<gene>
    <name evidence="4" type="ORF">ACFOJ9_26200</name>
</gene>
<evidence type="ECO:0000256" key="1">
    <source>
        <dbReference type="ARBA" id="ARBA00023125"/>
    </source>
</evidence>
<dbReference type="InterPro" id="IPR001647">
    <property type="entry name" value="HTH_TetR"/>
</dbReference>
<reference evidence="5" key="1">
    <citation type="journal article" date="2019" name="Int. J. Syst. Evol. Microbiol.">
        <title>The Global Catalogue of Microorganisms (GCM) 10K type strain sequencing project: providing services to taxonomists for standard genome sequencing and annotation.</title>
        <authorList>
            <consortium name="The Broad Institute Genomics Platform"/>
            <consortium name="The Broad Institute Genome Sequencing Center for Infectious Disease"/>
            <person name="Wu L."/>
            <person name="Ma J."/>
        </authorList>
    </citation>
    <scope>NUCLEOTIDE SEQUENCE [LARGE SCALE GENOMIC DNA]</scope>
    <source>
        <strain evidence="5">ICMP 19515</strain>
    </source>
</reference>
<dbReference type="InterPro" id="IPR009057">
    <property type="entry name" value="Homeodomain-like_sf"/>
</dbReference>
<proteinExistence type="predicted"/>
<dbReference type="PANTHER" id="PTHR30055:SF226">
    <property type="entry name" value="HTH-TYPE TRANSCRIPTIONAL REGULATOR PKSA"/>
    <property type="match status" value="1"/>
</dbReference>
<name>A0ABV7MTE3_9HYPH</name>
<dbReference type="InterPro" id="IPR050109">
    <property type="entry name" value="HTH-type_TetR-like_transc_reg"/>
</dbReference>
<dbReference type="PRINTS" id="PR00455">
    <property type="entry name" value="HTHTETR"/>
</dbReference>
<dbReference type="EMBL" id="JBHRVD010000001">
    <property type="protein sequence ID" value="MFC3325231.1"/>
    <property type="molecule type" value="Genomic_DNA"/>
</dbReference>
<organism evidence="4 5">
    <name type="scientific">Mesorhizobium cantuariense</name>
    <dbReference type="NCBI Taxonomy" id="1300275"/>
    <lineage>
        <taxon>Bacteria</taxon>
        <taxon>Pseudomonadati</taxon>
        <taxon>Pseudomonadota</taxon>
        <taxon>Alphaproteobacteria</taxon>
        <taxon>Hyphomicrobiales</taxon>
        <taxon>Phyllobacteriaceae</taxon>
        <taxon>Mesorhizobium</taxon>
    </lineage>
</organism>
<feature type="DNA-binding region" description="H-T-H motif" evidence="2">
    <location>
        <begin position="86"/>
        <end position="105"/>
    </location>
</feature>
<sequence length="255" mass="28951">MDKNATDYSRLSTCGIWNVLWTAPCACVGTGRGRGRQAVKRSLDRKTRIALEPRKQPRQQRSSKVVDRILDAALVLTREQGTKTPTTLAIAQRAGLSVGSVYQYFPNKEAILLDLARRWLSSFPEVIEKRIKVAPPTNREEFRQEVRKLFIDTSRLYLENASLMPVIEAISGNADLRPIQNEYDDQIIALYAAWLQHANPALEDKIASRLGVLMMEVGHVCRLVGLKKDRRTFDLIEDDVETMWLALVSPYLNLD</sequence>
<protein>
    <submittedName>
        <fullName evidence="4">TetR/AcrR family transcriptional regulator</fullName>
    </submittedName>
</protein>
<comment type="caution">
    <text evidence="4">The sequence shown here is derived from an EMBL/GenBank/DDBJ whole genome shotgun (WGS) entry which is preliminary data.</text>
</comment>
<accession>A0ABV7MTE3</accession>
<evidence type="ECO:0000313" key="4">
    <source>
        <dbReference type="EMBL" id="MFC3325231.1"/>
    </source>
</evidence>
<evidence type="ECO:0000256" key="2">
    <source>
        <dbReference type="PROSITE-ProRule" id="PRU00335"/>
    </source>
</evidence>
<dbReference type="RefSeq" id="WP_378982738.1">
    <property type="nucleotide sequence ID" value="NZ_JBHRVD010000001.1"/>
</dbReference>
<dbReference type="PANTHER" id="PTHR30055">
    <property type="entry name" value="HTH-TYPE TRANSCRIPTIONAL REGULATOR RUTR"/>
    <property type="match status" value="1"/>
</dbReference>
<keyword evidence="1 2" id="KW-0238">DNA-binding</keyword>
<dbReference type="SUPFAM" id="SSF46689">
    <property type="entry name" value="Homeodomain-like"/>
    <property type="match status" value="1"/>
</dbReference>
<dbReference type="Pfam" id="PF00440">
    <property type="entry name" value="TetR_N"/>
    <property type="match status" value="1"/>
</dbReference>
<keyword evidence="5" id="KW-1185">Reference proteome</keyword>
<evidence type="ECO:0000259" key="3">
    <source>
        <dbReference type="PROSITE" id="PS50977"/>
    </source>
</evidence>
<feature type="domain" description="HTH tetR-type" evidence="3">
    <location>
        <begin position="63"/>
        <end position="123"/>
    </location>
</feature>
<dbReference type="PROSITE" id="PS50977">
    <property type="entry name" value="HTH_TETR_2"/>
    <property type="match status" value="1"/>
</dbReference>
<dbReference type="Gene3D" id="1.10.357.10">
    <property type="entry name" value="Tetracycline Repressor, domain 2"/>
    <property type="match status" value="1"/>
</dbReference>
<dbReference type="Proteomes" id="UP001595648">
    <property type="component" value="Unassembled WGS sequence"/>
</dbReference>
<evidence type="ECO:0000313" key="5">
    <source>
        <dbReference type="Proteomes" id="UP001595648"/>
    </source>
</evidence>